<evidence type="ECO:0000313" key="3">
    <source>
        <dbReference type="Proteomes" id="UP000799779"/>
    </source>
</evidence>
<proteinExistence type="predicted"/>
<evidence type="ECO:0000256" key="1">
    <source>
        <dbReference type="SAM" id="MobiDB-lite"/>
    </source>
</evidence>
<gene>
    <name evidence="2" type="ORF">P154DRAFT_528112</name>
</gene>
<reference evidence="2" key="1">
    <citation type="journal article" date="2020" name="Stud. Mycol.">
        <title>101 Dothideomycetes genomes: a test case for predicting lifestyles and emergence of pathogens.</title>
        <authorList>
            <person name="Haridas S."/>
            <person name="Albert R."/>
            <person name="Binder M."/>
            <person name="Bloem J."/>
            <person name="Labutti K."/>
            <person name="Salamov A."/>
            <person name="Andreopoulos B."/>
            <person name="Baker S."/>
            <person name="Barry K."/>
            <person name="Bills G."/>
            <person name="Bluhm B."/>
            <person name="Cannon C."/>
            <person name="Castanera R."/>
            <person name="Culley D."/>
            <person name="Daum C."/>
            <person name="Ezra D."/>
            <person name="Gonzalez J."/>
            <person name="Henrissat B."/>
            <person name="Kuo A."/>
            <person name="Liang C."/>
            <person name="Lipzen A."/>
            <person name="Lutzoni F."/>
            <person name="Magnuson J."/>
            <person name="Mondo S."/>
            <person name="Nolan M."/>
            <person name="Ohm R."/>
            <person name="Pangilinan J."/>
            <person name="Park H.-J."/>
            <person name="Ramirez L."/>
            <person name="Alfaro M."/>
            <person name="Sun H."/>
            <person name="Tritt A."/>
            <person name="Yoshinaga Y."/>
            <person name="Zwiers L.-H."/>
            <person name="Turgeon B."/>
            <person name="Goodwin S."/>
            <person name="Spatafora J."/>
            <person name="Crous P."/>
            <person name="Grigoriev I."/>
        </authorList>
    </citation>
    <scope>NUCLEOTIDE SEQUENCE</scope>
    <source>
        <strain evidence="2">CBS 123094</strain>
    </source>
</reference>
<feature type="region of interest" description="Disordered" evidence="1">
    <location>
        <begin position="46"/>
        <end position="71"/>
    </location>
</feature>
<evidence type="ECO:0000313" key="2">
    <source>
        <dbReference type="EMBL" id="KAF1992953.1"/>
    </source>
</evidence>
<name>A0A6A5VTW4_9PLEO</name>
<sequence length="71" mass="7630">MAENRIHSIGPCAVIYVPVSIFHMRPCTPRHSSLFLAATADPRCTETPLMTGSRGRGTAEMHGRPPAPAVC</sequence>
<dbReference type="AlphaFoldDB" id="A0A6A5VTW4"/>
<dbReference type="EMBL" id="ML977747">
    <property type="protein sequence ID" value="KAF1992953.1"/>
    <property type="molecule type" value="Genomic_DNA"/>
</dbReference>
<dbReference type="Proteomes" id="UP000799779">
    <property type="component" value="Unassembled WGS sequence"/>
</dbReference>
<organism evidence="2 3">
    <name type="scientific">Amniculicola lignicola CBS 123094</name>
    <dbReference type="NCBI Taxonomy" id="1392246"/>
    <lineage>
        <taxon>Eukaryota</taxon>
        <taxon>Fungi</taxon>
        <taxon>Dikarya</taxon>
        <taxon>Ascomycota</taxon>
        <taxon>Pezizomycotina</taxon>
        <taxon>Dothideomycetes</taxon>
        <taxon>Pleosporomycetidae</taxon>
        <taxon>Pleosporales</taxon>
        <taxon>Amniculicolaceae</taxon>
        <taxon>Amniculicola</taxon>
    </lineage>
</organism>
<keyword evidence="3" id="KW-1185">Reference proteome</keyword>
<protein>
    <submittedName>
        <fullName evidence="2">Uncharacterized protein</fullName>
    </submittedName>
</protein>
<accession>A0A6A5VTW4</accession>